<dbReference type="PROSITE" id="PS50011">
    <property type="entry name" value="PROTEIN_KINASE_DOM"/>
    <property type="match status" value="1"/>
</dbReference>
<comment type="similarity">
    <text evidence="1">Belongs to the protein kinase superfamily. CMGC Ser/Thr protein kinase family. CDC2/CDKX subfamily.</text>
</comment>
<keyword evidence="6" id="KW-0067">ATP-binding</keyword>
<feature type="compositionally biased region" description="Polar residues" evidence="7">
    <location>
        <begin position="397"/>
        <end position="407"/>
    </location>
</feature>
<dbReference type="InterPro" id="IPR011009">
    <property type="entry name" value="Kinase-like_dom_sf"/>
</dbReference>
<proteinExistence type="inferred from homology"/>
<keyword evidence="2" id="KW-0723">Serine/threonine-protein kinase</keyword>
<keyword evidence="3" id="KW-0808">Transferase</keyword>
<evidence type="ECO:0000256" key="5">
    <source>
        <dbReference type="ARBA" id="ARBA00022777"/>
    </source>
</evidence>
<dbReference type="PANTHER" id="PTHR24056">
    <property type="entry name" value="CELL DIVISION PROTEIN KINASE"/>
    <property type="match status" value="1"/>
</dbReference>
<evidence type="ECO:0000256" key="2">
    <source>
        <dbReference type="ARBA" id="ARBA00022527"/>
    </source>
</evidence>
<dbReference type="SUPFAM" id="SSF56112">
    <property type="entry name" value="Protein kinase-like (PK-like)"/>
    <property type="match status" value="2"/>
</dbReference>
<dbReference type="Proteomes" id="UP001626550">
    <property type="component" value="Unassembled WGS sequence"/>
</dbReference>
<dbReference type="Pfam" id="PF00069">
    <property type="entry name" value="Pkinase"/>
    <property type="match status" value="1"/>
</dbReference>
<keyword evidence="4" id="KW-0547">Nucleotide-binding</keyword>
<dbReference type="GO" id="GO:0005524">
    <property type="term" value="F:ATP binding"/>
    <property type="evidence" value="ECO:0007669"/>
    <property type="project" value="UniProtKB-KW"/>
</dbReference>
<evidence type="ECO:0000259" key="8">
    <source>
        <dbReference type="PROSITE" id="PS50011"/>
    </source>
</evidence>
<dbReference type="FunFam" id="1.10.510.10:FF:000328">
    <property type="entry name" value="Cyclin-dependent kinase 20 isoform 2"/>
    <property type="match status" value="1"/>
</dbReference>
<evidence type="ECO:0000256" key="1">
    <source>
        <dbReference type="ARBA" id="ARBA00006485"/>
    </source>
</evidence>
<dbReference type="EMBL" id="JBJKFK010000150">
    <property type="protein sequence ID" value="KAL3319285.1"/>
    <property type="molecule type" value="Genomic_DNA"/>
</dbReference>
<evidence type="ECO:0000313" key="10">
    <source>
        <dbReference type="Proteomes" id="UP001626550"/>
    </source>
</evidence>
<feature type="compositionally biased region" description="Polar residues" evidence="7">
    <location>
        <begin position="355"/>
        <end position="366"/>
    </location>
</feature>
<dbReference type="Gene3D" id="1.10.510.10">
    <property type="entry name" value="Transferase(Phosphotransferase) domain 1"/>
    <property type="match status" value="1"/>
</dbReference>
<gene>
    <name evidence="9" type="primary">CDK15</name>
    <name evidence="9" type="ORF">Ciccas_002052</name>
</gene>
<evidence type="ECO:0000256" key="7">
    <source>
        <dbReference type="SAM" id="MobiDB-lite"/>
    </source>
</evidence>
<dbReference type="InterPro" id="IPR008271">
    <property type="entry name" value="Ser/Thr_kinase_AS"/>
</dbReference>
<organism evidence="9 10">
    <name type="scientific">Cichlidogyrus casuarinus</name>
    <dbReference type="NCBI Taxonomy" id="1844966"/>
    <lineage>
        <taxon>Eukaryota</taxon>
        <taxon>Metazoa</taxon>
        <taxon>Spiralia</taxon>
        <taxon>Lophotrochozoa</taxon>
        <taxon>Platyhelminthes</taxon>
        <taxon>Monogenea</taxon>
        <taxon>Monopisthocotylea</taxon>
        <taxon>Dactylogyridea</taxon>
        <taxon>Ancyrocephalidae</taxon>
        <taxon>Cichlidogyrus</taxon>
    </lineage>
</organism>
<dbReference type="InterPro" id="IPR000719">
    <property type="entry name" value="Prot_kinase_dom"/>
</dbReference>
<protein>
    <submittedName>
        <fullName evidence="9">Cyclin-dependent kinase 15</fullName>
    </submittedName>
</protein>
<comment type="caution">
    <text evidence="9">The sequence shown here is derived from an EMBL/GenBank/DDBJ whole genome shotgun (WGS) entry which is preliminary data.</text>
</comment>
<keyword evidence="5 9" id="KW-0418">Kinase</keyword>
<evidence type="ECO:0000313" key="9">
    <source>
        <dbReference type="EMBL" id="KAL3319285.1"/>
    </source>
</evidence>
<dbReference type="GO" id="GO:0004674">
    <property type="term" value="F:protein serine/threonine kinase activity"/>
    <property type="evidence" value="ECO:0007669"/>
    <property type="project" value="UniProtKB-KW"/>
</dbReference>
<evidence type="ECO:0000256" key="4">
    <source>
        <dbReference type="ARBA" id="ARBA00022741"/>
    </source>
</evidence>
<reference evidence="9 10" key="1">
    <citation type="submission" date="2024-11" db="EMBL/GenBank/DDBJ databases">
        <title>Adaptive evolution of stress response genes in parasites aligns with host niche diversity.</title>
        <authorList>
            <person name="Hahn C."/>
            <person name="Resl P."/>
        </authorList>
    </citation>
    <scope>NUCLEOTIDE SEQUENCE [LARGE SCALE GENOMIC DNA]</scope>
    <source>
        <strain evidence="9">EGGRZ-B1_66</strain>
        <tissue evidence="9">Body</tissue>
    </source>
</reference>
<sequence>MVAVKEICINPNEGLPFTAIREASLLKALRHANIVILHDIVHTKDTLNFIFEYVVSAGAPLALNLHSDLSKYIERHPRGIRALNIKLFLYQLLRGLAFCHDRHILHRDLKPQNLLISQQGELKLADFGLARAKSVPSRTYSHEVVTLWYRPPDVLLGSNTYTASLDMWYASISNAPSLHAFHGEKLLVIHSGIHQKILIEISCRGVGCIFTELVSGVATFPGSKDAIDQLNKIFRSPPSSQTSGRDPDGMEEPKEEAPPASTTAQPCNKFPGKPLRRLIPRLSDLVHAEQLANLFLQLQPSKRISARAAMRHAYFTVDLPTKELACLPDTMPIFAVRGVRMQIESPKRRGHPQHVASQNMKASSIPQKLLPPSSDKVPKPAKSVSKANADAPPRYTSKVSHQTQTNNSPPPPPRIVQQAPEQPFPYPSRYPGPDWNGMYYPPVPPHLYPTVEALSLASYYGAPPYPGMVFQHPSGTVYRPISTCSFIPGQAASANILSGRDSVSTSISNQWPPPHYMYPPVYPRYTPNVDDINVSHNPSMVTES</sequence>
<dbReference type="Gene3D" id="3.30.200.20">
    <property type="entry name" value="Phosphorylase Kinase, domain 1"/>
    <property type="match status" value="1"/>
</dbReference>
<feature type="region of interest" description="Disordered" evidence="7">
    <location>
        <begin position="344"/>
        <end position="425"/>
    </location>
</feature>
<evidence type="ECO:0000256" key="6">
    <source>
        <dbReference type="ARBA" id="ARBA00022840"/>
    </source>
</evidence>
<name>A0ABD2QIB3_9PLAT</name>
<keyword evidence="10" id="KW-1185">Reference proteome</keyword>
<feature type="domain" description="Protein kinase" evidence="8">
    <location>
        <begin position="1"/>
        <end position="315"/>
    </location>
</feature>
<evidence type="ECO:0000256" key="3">
    <source>
        <dbReference type="ARBA" id="ARBA00022679"/>
    </source>
</evidence>
<feature type="region of interest" description="Disordered" evidence="7">
    <location>
        <begin position="234"/>
        <end position="272"/>
    </location>
</feature>
<feature type="compositionally biased region" description="Basic and acidic residues" evidence="7">
    <location>
        <begin position="245"/>
        <end position="257"/>
    </location>
</feature>
<accession>A0ABD2QIB3</accession>
<dbReference type="SMART" id="SM00220">
    <property type="entry name" value="S_TKc"/>
    <property type="match status" value="1"/>
</dbReference>
<dbReference type="InterPro" id="IPR050108">
    <property type="entry name" value="CDK"/>
</dbReference>
<dbReference type="PANTHER" id="PTHR24056:SF246">
    <property type="entry name" value="ECDYSONE-INDUCED PROTEIN 63E, ISOFORM N"/>
    <property type="match status" value="1"/>
</dbReference>
<dbReference type="AlphaFoldDB" id="A0ABD2QIB3"/>
<dbReference type="PROSITE" id="PS00108">
    <property type="entry name" value="PROTEIN_KINASE_ST"/>
    <property type="match status" value="1"/>
</dbReference>